<name>A0A182QFY2_9DIPT</name>
<dbReference type="Proteomes" id="UP000075886">
    <property type="component" value="Unassembled WGS sequence"/>
</dbReference>
<dbReference type="EnsemblMetazoa" id="AFAF009390-RA">
    <property type="protein sequence ID" value="AFAF009390-PA"/>
    <property type="gene ID" value="AFAF009390"/>
</dbReference>
<dbReference type="AlphaFoldDB" id="A0A182QFY2"/>
<accession>A0A182QFY2</accession>
<organism evidence="1 2">
    <name type="scientific">Anopheles farauti</name>
    <dbReference type="NCBI Taxonomy" id="69004"/>
    <lineage>
        <taxon>Eukaryota</taxon>
        <taxon>Metazoa</taxon>
        <taxon>Ecdysozoa</taxon>
        <taxon>Arthropoda</taxon>
        <taxon>Hexapoda</taxon>
        <taxon>Insecta</taxon>
        <taxon>Pterygota</taxon>
        <taxon>Neoptera</taxon>
        <taxon>Endopterygota</taxon>
        <taxon>Diptera</taxon>
        <taxon>Nematocera</taxon>
        <taxon>Culicoidea</taxon>
        <taxon>Culicidae</taxon>
        <taxon>Anophelinae</taxon>
        <taxon>Anopheles</taxon>
    </lineage>
</organism>
<reference evidence="2" key="1">
    <citation type="submission" date="2014-01" db="EMBL/GenBank/DDBJ databases">
        <title>The Genome Sequence of Anopheles farauti FAR1 (V2).</title>
        <authorList>
            <consortium name="The Broad Institute Genomics Platform"/>
            <person name="Neafsey D.E."/>
            <person name="Besansky N."/>
            <person name="Howell P."/>
            <person name="Walton C."/>
            <person name="Young S.K."/>
            <person name="Zeng Q."/>
            <person name="Gargeya S."/>
            <person name="Fitzgerald M."/>
            <person name="Haas B."/>
            <person name="Abouelleil A."/>
            <person name="Allen A.W."/>
            <person name="Alvarado L."/>
            <person name="Arachchi H.M."/>
            <person name="Berlin A.M."/>
            <person name="Chapman S.B."/>
            <person name="Gainer-Dewar J."/>
            <person name="Goldberg J."/>
            <person name="Griggs A."/>
            <person name="Gujja S."/>
            <person name="Hansen M."/>
            <person name="Howarth C."/>
            <person name="Imamovic A."/>
            <person name="Ireland A."/>
            <person name="Larimer J."/>
            <person name="McCowan C."/>
            <person name="Murphy C."/>
            <person name="Pearson M."/>
            <person name="Poon T.W."/>
            <person name="Priest M."/>
            <person name="Roberts A."/>
            <person name="Saif S."/>
            <person name="Shea T."/>
            <person name="Sisk P."/>
            <person name="Sykes S."/>
            <person name="Wortman J."/>
            <person name="Nusbaum C."/>
            <person name="Birren B."/>
        </authorList>
    </citation>
    <scope>NUCLEOTIDE SEQUENCE [LARGE SCALE GENOMIC DNA]</scope>
    <source>
        <strain evidence="2">FAR1</strain>
    </source>
</reference>
<protein>
    <submittedName>
        <fullName evidence="1">Uncharacterized protein</fullName>
    </submittedName>
</protein>
<keyword evidence="2" id="KW-1185">Reference proteome</keyword>
<reference evidence="1" key="2">
    <citation type="submission" date="2020-05" db="UniProtKB">
        <authorList>
            <consortium name="EnsemblMetazoa"/>
        </authorList>
    </citation>
    <scope>IDENTIFICATION</scope>
    <source>
        <strain evidence="1">FAR1</strain>
    </source>
</reference>
<dbReference type="EMBL" id="AXCN02001458">
    <property type="status" value="NOT_ANNOTATED_CDS"/>
    <property type="molecule type" value="Genomic_DNA"/>
</dbReference>
<evidence type="ECO:0000313" key="2">
    <source>
        <dbReference type="Proteomes" id="UP000075886"/>
    </source>
</evidence>
<dbReference type="EMBL" id="AXCN02001459">
    <property type="status" value="NOT_ANNOTATED_CDS"/>
    <property type="molecule type" value="Genomic_DNA"/>
</dbReference>
<dbReference type="STRING" id="69004.A0A182QFY2"/>
<dbReference type="VEuPathDB" id="VectorBase:AFAF009390"/>
<sequence length="154" mass="17242">MDVVVGQSASVLQLLAGEDQTLLIWRDSLLVLDLGLDVLDRIRRLDLQNLHASSQTEDQVQGRLLLDVVVGQSASVLQLLAGEDQTLLIWRDSLFVLDLGLDVLDRIRWLDLQSDGLASQRLHEDLHSMKNIIKQSKYCYNKSSKAIAAKIVLI</sequence>
<evidence type="ECO:0000313" key="1">
    <source>
        <dbReference type="EnsemblMetazoa" id="AFAF009390-PA"/>
    </source>
</evidence>
<proteinExistence type="predicted"/>